<dbReference type="EMBL" id="BLAD01000041">
    <property type="protein sequence ID" value="GER99765.1"/>
    <property type="molecule type" value="Genomic_DNA"/>
</dbReference>
<keyword evidence="2" id="KW-1185">Reference proteome</keyword>
<name>A0A5M3VT08_9ACTN</name>
<accession>A0A5M3VT08</accession>
<organism evidence="1 2">
    <name type="scientific">Acrocarpospora corrugata</name>
    <dbReference type="NCBI Taxonomy" id="35763"/>
    <lineage>
        <taxon>Bacteria</taxon>
        <taxon>Bacillati</taxon>
        <taxon>Actinomycetota</taxon>
        <taxon>Actinomycetes</taxon>
        <taxon>Streptosporangiales</taxon>
        <taxon>Streptosporangiaceae</taxon>
        <taxon>Acrocarpospora</taxon>
    </lineage>
</organism>
<protein>
    <submittedName>
        <fullName evidence="1">Uncharacterized protein</fullName>
    </submittedName>
</protein>
<reference evidence="1 2" key="1">
    <citation type="submission" date="2019-10" db="EMBL/GenBank/DDBJ databases">
        <title>Whole genome shotgun sequence of Acrocarpospora corrugata NBRC 13972.</title>
        <authorList>
            <person name="Ichikawa N."/>
            <person name="Kimura A."/>
            <person name="Kitahashi Y."/>
            <person name="Komaki H."/>
            <person name="Oguchi A."/>
        </authorList>
    </citation>
    <scope>NUCLEOTIDE SEQUENCE [LARGE SCALE GENOMIC DNA]</scope>
    <source>
        <strain evidence="1 2">NBRC 13972</strain>
    </source>
</reference>
<evidence type="ECO:0000313" key="2">
    <source>
        <dbReference type="Proteomes" id="UP000334990"/>
    </source>
</evidence>
<evidence type="ECO:0000313" key="1">
    <source>
        <dbReference type="EMBL" id="GER99765.1"/>
    </source>
</evidence>
<dbReference type="AlphaFoldDB" id="A0A5M3VT08"/>
<proteinExistence type="predicted"/>
<sequence>MATQLISPLSVTSNGAALDFSPKKIPDRCPSVAFLSAPIAIDGAVTPPTIEDALMAVVTFRDETATGKALEEFTLPDLPERISARELVRLRVREEVARYNAAPSHHFRGLVRPNDAEAELNGYRMRTTRRLDWEKQADAAEAAFTRNGFLLLIGDRQIENLDLEIDLTVDPVVSFVKLVPLVGG</sequence>
<dbReference type="Proteomes" id="UP000334990">
    <property type="component" value="Unassembled WGS sequence"/>
</dbReference>
<comment type="caution">
    <text evidence="1">The sequence shown here is derived from an EMBL/GenBank/DDBJ whole genome shotgun (WGS) entry which is preliminary data.</text>
</comment>
<gene>
    <name evidence="1" type="ORF">Acor_18290</name>
</gene>